<keyword evidence="5" id="KW-0560">Oxidoreductase</keyword>
<comment type="cofactor">
    <cofactor evidence="1">
        <name>Zn(2+)</name>
        <dbReference type="ChEBI" id="CHEBI:29105"/>
    </cofactor>
</comment>
<dbReference type="GO" id="GO:0008198">
    <property type="term" value="F:ferrous iron binding"/>
    <property type="evidence" value="ECO:0007669"/>
    <property type="project" value="InterPro"/>
</dbReference>
<dbReference type="InterPro" id="IPR014436">
    <property type="entry name" value="Extradiol_dOase_DODA"/>
</dbReference>
<evidence type="ECO:0000256" key="5">
    <source>
        <dbReference type="ARBA" id="ARBA00023002"/>
    </source>
</evidence>
<keyword evidence="4" id="KW-0862">Zinc</keyword>
<dbReference type="PANTHER" id="PTHR30096">
    <property type="entry name" value="4,5-DOPA DIOXYGENASE EXTRADIOL-LIKE PROTEIN"/>
    <property type="match status" value="1"/>
</dbReference>
<reference evidence="7" key="2">
    <citation type="submission" date="2023-06" db="EMBL/GenBank/DDBJ databases">
        <authorList>
            <consortium name="Lawrence Berkeley National Laboratory"/>
            <person name="Haridas S."/>
            <person name="Hensen N."/>
            <person name="Bonometti L."/>
            <person name="Westerberg I."/>
            <person name="Brannstrom I.O."/>
            <person name="Guillou S."/>
            <person name="Cros-Aarteil S."/>
            <person name="Calhoun S."/>
            <person name="Kuo A."/>
            <person name="Mondo S."/>
            <person name="Pangilinan J."/>
            <person name="Riley R."/>
            <person name="Labutti K."/>
            <person name="Andreopoulos B."/>
            <person name="Lipzen A."/>
            <person name="Chen C."/>
            <person name="Yanf M."/>
            <person name="Daum C."/>
            <person name="Ng V."/>
            <person name="Clum A."/>
            <person name="Steindorff A."/>
            <person name="Ohm R."/>
            <person name="Martin F."/>
            <person name="Silar P."/>
            <person name="Natvig D."/>
            <person name="Lalanne C."/>
            <person name="Gautier V."/>
            <person name="Ament-Velasquez S.L."/>
            <person name="Kruys A."/>
            <person name="Hutchinson M.I."/>
            <person name="Powell A.J."/>
            <person name="Barry K."/>
            <person name="Miller A.N."/>
            <person name="Grigoriev I.V."/>
            <person name="Debuchy R."/>
            <person name="Gladieux P."/>
            <person name="Thoren M.H."/>
            <person name="Johannesson H."/>
        </authorList>
    </citation>
    <scope>NUCLEOTIDE SEQUENCE</scope>
    <source>
        <strain evidence="7">CBS 314.62</strain>
    </source>
</reference>
<evidence type="ECO:0000256" key="4">
    <source>
        <dbReference type="ARBA" id="ARBA00022833"/>
    </source>
</evidence>
<dbReference type="AlphaFoldDB" id="A0AAE1CHQ5"/>
<dbReference type="PANTHER" id="PTHR30096:SF0">
    <property type="entry name" value="4,5-DOPA DIOXYGENASE EXTRADIOL-LIKE PROTEIN"/>
    <property type="match status" value="1"/>
</dbReference>
<dbReference type="Proteomes" id="UP001270362">
    <property type="component" value="Unassembled WGS sequence"/>
</dbReference>
<keyword evidence="8" id="KW-1185">Reference proteome</keyword>
<sequence length="321" mass="35165">MERINPLHSLQQFVQKLVSFSWAIQPPRSITTSATATTTSPALKMARGAVIALSHGGGPMPILGDPNSAALIKSLKTRVPAILKLDHTDPAERPRAIVMVTAHWSTRNPTISSGAKHALLYDYYGFPPESYKLKYDAPGSPEIASRLAELMKEEGLAPELDAKRGWDHGVFVPLLLVRPQADIPVVQVSVLESEDPAAHFAMGRALGKLREENVAIVGSGFATFHNLRHMFSGATADPSFRRQVLEWSKAVTDNVTVKDAKEREEKLANWREWPGAYVSHPKGGAEHFLPLIVCAGAVGDEQAKSYADEFMGLGMVSYYWE</sequence>
<dbReference type="Gene3D" id="3.40.830.10">
    <property type="entry name" value="LigB-like"/>
    <property type="match status" value="1"/>
</dbReference>
<name>A0AAE1CHQ5_9PEZI</name>
<dbReference type="GO" id="GO:0008270">
    <property type="term" value="F:zinc ion binding"/>
    <property type="evidence" value="ECO:0007669"/>
    <property type="project" value="InterPro"/>
</dbReference>
<comment type="caution">
    <text evidence="7">The sequence shown here is derived from an EMBL/GenBank/DDBJ whole genome shotgun (WGS) entry which is preliminary data.</text>
</comment>
<evidence type="ECO:0000256" key="1">
    <source>
        <dbReference type="ARBA" id="ARBA00001947"/>
    </source>
</evidence>
<evidence type="ECO:0000256" key="2">
    <source>
        <dbReference type="ARBA" id="ARBA00007581"/>
    </source>
</evidence>
<gene>
    <name evidence="7" type="ORF">B0T22DRAFT_453886</name>
</gene>
<evidence type="ECO:0000259" key="6">
    <source>
        <dbReference type="Pfam" id="PF02900"/>
    </source>
</evidence>
<dbReference type="SUPFAM" id="SSF53213">
    <property type="entry name" value="LigB-like"/>
    <property type="match status" value="1"/>
</dbReference>
<proteinExistence type="inferred from homology"/>
<dbReference type="CDD" id="cd07363">
    <property type="entry name" value="45_DOPA_Dioxygenase"/>
    <property type="match status" value="1"/>
</dbReference>
<protein>
    <submittedName>
        <fullName evidence="7">Extradiol ring-cleavage class 3 subunit B</fullName>
    </submittedName>
</protein>
<dbReference type="EMBL" id="JAULSO010000001">
    <property type="protein sequence ID" value="KAK3694947.1"/>
    <property type="molecule type" value="Genomic_DNA"/>
</dbReference>
<comment type="similarity">
    <text evidence="2">Belongs to the DODA-type extradiol aromatic ring-opening dioxygenase family.</text>
</comment>
<keyword evidence="3" id="KW-0479">Metal-binding</keyword>
<dbReference type="GO" id="GO:0016702">
    <property type="term" value="F:oxidoreductase activity, acting on single donors with incorporation of molecular oxygen, incorporation of two atoms of oxygen"/>
    <property type="evidence" value="ECO:0007669"/>
    <property type="project" value="UniProtKB-ARBA"/>
</dbReference>
<evidence type="ECO:0000256" key="3">
    <source>
        <dbReference type="ARBA" id="ARBA00022723"/>
    </source>
</evidence>
<dbReference type="PIRSF" id="PIRSF006157">
    <property type="entry name" value="Doxgns_DODA"/>
    <property type="match status" value="1"/>
</dbReference>
<organism evidence="7 8">
    <name type="scientific">Podospora appendiculata</name>
    <dbReference type="NCBI Taxonomy" id="314037"/>
    <lineage>
        <taxon>Eukaryota</taxon>
        <taxon>Fungi</taxon>
        <taxon>Dikarya</taxon>
        <taxon>Ascomycota</taxon>
        <taxon>Pezizomycotina</taxon>
        <taxon>Sordariomycetes</taxon>
        <taxon>Sordariomycetidae</taxon>
        <taxon>Sordariales</taxon>
        <taxon>Podosporaceae</taxon>
        <taxon>Podospora</taxon>
    </lineage>
</organism>
<dbReference type="Pfam" id="PF02900">
    <property type="entry name" value="LigB"/>
    <property type="match status" value="1"/>
</dbReference>
<accession>A0AAE1CHQ5</accession>
<evidence type="ECO:0000313" key="8">
    <source>
        <dbReference type="Proteomes" id="UP001270362"/>
    </source>
</evidence>
<evidence type="ECO:0000313" key="7">
    <source>
        <dbReference type="EMBL" id="KAK3694947.1"/>
    </source>
</evidence>
<dbReference type="InterPro" id="IPR004183">
    <property type="entry name" value="Xdiol_dOase_suB"/>
</dbReference>
<reference evidence="7" key="1">
    <citation type="journal article" date="2023" name="Mol. Phylogenet. Evol.">
        <title>Genome-scale phylogeny and comparative genomics of the fungal order Sordariales.</title>
        <authorList>
            <person name="Hensen N."/>
            <person name="Bonometti L."/>
            <person name="Westerberg I."/>
            <person name="Brannstrom I.O."/>
            <person name="Guillou S."/>
            <person name="Cros-Aarteil S."/>
            <person name="Calhoun S."/>
            <person name="Haridas S."/>
            <person name="Kuo A."/>
            <person name="Mondo S."/>
            <person name="Pangilinan J."/>
            <person name="Riley R."/>
            <person name="LaButti K."/>
            <person name="Andreopoulos B."/>
            <person name="Lipzen A."/>
            <person name="Chen C."/>
            <person name="Yan M."/>
            <person name="Daum C."/>
            <person name="Ng V."/>
            <person name="Clum A."/>
            <person name="Steindorff A."/>
            <person name="Ohm R.A."/>
            <person name="Martin F."/>
            <person name="Silar P."/>
            <person name="Natvig D.O."/>
            <person name="Lalanne C."/>
            <person name="Gautier V."/>
            <person name="Ament-Velasquez S.L."/>
            <person name="Kruys A."/>
            <person name="Hutchinson M.I."/>
            <person name="Powell A.J."/>
            <person name="Barry K."/>
            <person name="Miller A.N."/>
            <person name="Grigoriev I.V."/>
            <person name="Debuchy R."/>
            <person name="Gladieux P."/>
            <person name="Hiltunen Thoren M."/>
            <person name="Johannesson H."/>
        </authorList>
    </citation>
    <scope>NUCLEOTIDE SEQUENCE</scope>
    <source>
        <strain evidence="7">CBS 314.62</strain>
    </source>
</reference>
<feature type="domain" description="Extradiol ring-cleavage dioxygenase class III enzyme subunit B" evidence="6">
    <location>
        <begin position="92"/>
        <end position="307"/>
    </location>
</feature>